<dbReference type="AlphaFoldDB" id="A0A9E7DKN9"/>
<dbReference type="GO" id="GO:0005524">
    <property type="term" value="F:ATP binding"/>
    <property type="evidence" value="ECO:0007669"/>
    <property type="project" value="UniProtKB-UniRule"/>
</dbReference>
<keyword evidence="6 9" id="KW-0648">Protein biosynthesis</keyword>
<evidence type="ECO:0000259" key="11">
    <source>
        <dbReference type="SMART" id="SM00836"/>
    </source>
</evidence>
<dbReference type="EMBL" id="CP096649">
    <property type="protein sequence ID" value="UQK59522.1"/>
    <property type="molecule type" value="Genomic_DNA"/>
</dbReference>
<evidence type="ECO:0000256" key="2">
    <source>
        <dbReference type="ARBA" id="ARBA00022490"/>
    </source>
</evidence>
<dbReference type="EC" id="6.1.1.19" evidence="9"/>
<evidence type="ECO:0000256" key="9">
    <source>
        <dbReference type="HAMAP-Rule" id="MF_00123"/>
    </source>
</evidence>
<dbReference type="InterPro" id="IPR036695">
    <property type="entry name" value="Arg-tRNA-synth_N_sf"/>
</dbReference>
<dbReference type="SUPFAM" id="SSF47323">
    <property type="entry name" value="Anticodon-binding domain of a subclass of class I aminoacyl-tRNA synthetases"/>
    <property type="match status" value="1"/>
</dbReference>
<evidence type="ECO:0000313" key="14">
    <source>
        <dbReference type="Proteomes" id="UP000831151"/>
    </source>
</evidence>
<proteinExistence type="inferred from homology"/>
<keyword evidence="3 9" id="KW-0436">Ligase</keyword>
<dbReference type="GO" id="GO:0006420">
    <property type="term" value="P:arginyl-tRNA aminoacylation"/>
    <property type="evidence" value="ECO:0007669"/>
    <property type="project" value="UniProtKB-UniRule"/>
</dbReference>
<evidence type="ECO:0000256" key="8">
    <source>
        <dbReference type="ARBA" id="ARBA00049339"/>
    </source>
</evidence>
<dbReference type="CDD" id="cd00671">
    <property type="entry name" value="ArgRS_core"/>
    <property type="match status" value="1"/>
</dbReference>
<evidence type="ECO:0000259" key="12">
    <source>
        <dbReference type="SMART" id="SM01016"/>
    </source>
</evidence>
<dbReference type="FunFam" id="3.40.50.620:FF:000116">
    <property type="entry name" value="Arginine--tRNA ligase"/>
    <property type="match status" value="1"/>
</dbReference>
<organism evidence="13 14">
    <name type="scientific">Fenollaria massiliensis</name>
    <dbReference type="NCBI Taxonomy" id="938288"/>
    <lineage>
        <taxon>Bacteria</taxon>
        <taxon>Bacillati</taxon>
        <taxon>Bacillota</taxon>
        <taxon>Clostridia</taxon>
        <taxon>Eubacteriales</taxon>
        <taxon>Fenollaria</taxon>
    </lineage>
</organism>
<dbReference type="SUPFAM" id="SSF55190">
    <property type="entry name" value="Arginyl-tRNA synthetase (ArgRS), N-terminal 'additional' domain"/>
    <property type="match status" value="1"/>
</dbReference>
<dbReference type="GO" id="GO:0005737">
    <property type="term" value="C:cytoplasm"/>
    <property type="evidence" value="ECO:0007669"/>
    <property type="project" value="UniProtKB-SubCell"/>
</dbReference>
<evidence type="ECO:0000313" key="13">
    <source>
        <dbReference type="EMBL" id="UQK59522.1"/>
    </source>
</evidence>
<dbReference type="KEGG" id="fms:M1R53_02355"/>
<dbReference type="InterPro" id="IPR035684">
    <property type="entry name" value="ArgRS_core"/>
</dbReference>
<keyword evidence="2 9" id="KW-0963">Cytoplasm</keyword>
<comment type="subunit">
    <text evidence="9">Monomer.</text>
</comment>
<comment type="similarity">
    <text evidence="1 9 10">Belongs to the class-I aminoacyl-tRNA synthetase family.</text>
</comment>
<protein>
    <recommendedName>
        <fullName evidence="9">Arginine--tRNA ligase</fullName>
        <ecNumber evidence="9">6.1.1.19</ecNumber>
    </recommendedName>
    <alternativeName>
        <fullName evidence="9">Arginyl-tRNA synthetase</fullName>
        <shortName evidence="9">ArgRS</shortName>
    </alternativeName>
</protein>
<sequence length="565" mass="65073">MINFKEKVRDALSTVIEGLSKEEIENLIETPPSLDMGDYAFPVFRLAKTYKKAPNLIAEEIKEKLSHNEYFDKVENAGPYVNFFICKEKLLETVYKEIEEKGDMYGSSDMGKGKNVIVEFSSPNIAKPMHIGHIRSTVIGNALYHIFKHLGYNTIAINHLGDYGTQFGMLIAAYKLWGDREAIEKNPIDELLDLYVRYNKLQELDPAARDTARDWFKKLEQGDEEATEIWTWMKKLSIVEFEKVYDMLGIKYDSYKGEAFYSDKMPAVIEEIKEKNIGKMDDGAYIVDLKPYGLTPLIIVKSNGTTTYATRDIAAARYRKKTYDFYKNIYVVASEQNLHFQQWKQVLKLMGDEWADDCIHVNFGLISLKDGALSTRQGRVLKLEDVLNKAIEKTREIIEKRNPNLENKEEVAKMVGTGAIVFQELFNQRIKDYVFDWDKTLSFEGETGPYAQYTYARCKSLIEKNGGFDPAKVDFNLVKDEAYEILKYVYDLPRTIVLAMEKYEAFYITRNIIDIAKAFNKYYAANQIITDDEKLTNSRLAIVDIVQKAIKVGMNLIGVQTPDRM</sequence>
<dbReference type="Gene3D" id="1.10.730.10">
    <property type="entry name" value="Isoleucyl-tRNA Synthetase, Domain 1"/>
    <property type="match status" value="1"/>
</dbReference>
<dbReference type="InterPro" id="IPR009080">
    <property type="entry name" value="tRNAsynth_Ia_anticodon-bd"/>
</dbReference>
<dbReference type="InterPro" id="IPR001412">
    <property type="entry name" value="aa-tRNA-synth_I_CS"/>
</dbReference>
<evidence type="ECO:0000256" key="6">
    <source>
        <dbReference type="ARBA" id="ARBA00022917"/>
    </source>
</evidence>
<dbReference type="Gene3D" id="3.30.1360.70">
    <property type="entry name" value="Arginyl tRNA synthetase N-terminal domain"/>
    <property type="match status" value="1"/>
</dbReference>
<dbReference type="SMART" id="SM00836">
    <property type="entry name" value="DALR_1"/>
    <property type="match status" value="1"/>
</dbReference>
<feature type="domain" description="Arginyl tRNA synthetase N-terminal" evidence="12">
    <location>
        <begin position="6"/>
        <end position="85"/>
    </location>
</feature>
<dbReference type="SMART" id="SM01016">
    <property type="entry name" value="Arg_tRNA_synt_N"/>
    <property type="match status" value="1"/>
</dbReference>
<evidence type="ECO:0000256" key="10">
    <source>
        <dbReference type="RuleBase" id="RU363038"/>
    </source>
</evidence>
<dbReference type="Pfam" id="PF03485">
    <property type="entry name" value="Arg_tRNA_synt_N"/>
    <property type="match status" value="1"/>
</dbReference>
<dbReference type="Pfam" id="PF00750">
    <property type="entry name" value="tRNA-synt_1d"/>
    <property type="match status" value="1"/>
</dbReference>
<dbReference type="InterPro" id="IPR008909">
    <property type="entry name" value="DALR_anticod-bd"/>
</dbReference>
<evidence type="ECO:0000256" key="3">
    <source>
        <dbReference type="ARBA" id="ARBA00022598"/>
    </source>
</evidence>
<evidence type="ECO:0000256" key="1">
    <source>
        <dbReference type="ARBA" id="ARBA00005594"/>
    </source>
</evidence>
<evidence type="ECO:0000256" key="5">
    <source>
        <dbReference type="ARBA" id="ARBA00022840"/>
    </source>
</evidence>
<dbReference type="InterPro" id="IPR005148">
    <property type="entry name" value="Arg-tRNA-synth_N"/>
</dbReference>
<feature type="short sequence motif" description="'HIGH' region" evidence="9">
    <location>
        <begin position="123"/>
        <end position="133"/>
    </location>
</feature>
<keyword evidence="5 9" id="KW-0067">ATP-binding</keyword>
<dbReference type="InterPro" id="IPR014729">
    <property type="entry name" value="Rossmann-like_a/b/a_fold"/>
</dbReference>
<dbReference type="SUPFAM" id="SSF52374">
    <property type="entry name" value="Nucleotidylyl transferase"/>
    <property type="match status" value="1"/>
</dbReference>
<evidence type="ECO:0000256" key="4">
    <source>
        <dbReference type="ARBA" id="ARBA00022741"/>
    </source>
</evidence>
<comment type="subcellular location">
    <subcellularLocation>
        <location evidence="9">Cytoplasm</location>
    </subcellularLocation>
</comment>
<dbReference type="Gene3D" id="3.40.50.620">
    <property type="entry name" value="HUPs"/>
    <property type="match status" value="1"/>
</dbReference>
<comment type="catalytic activity">
    <reaction evidence="8 9">
        <text>tRNA(Arg) + L-arginine + ATP = L-arginyl-tRNA(Arg) + AMP + diphosphate</text>
        <dbReference type="Rhea" id="RHEA:20301"/>
        <dbReference type="Rhea" id="RHEA-COMP:9658"/>
        <dbReference type="Rhea" id="RHEA-COMP:9673"/>
        <dbReference type="ChEBI" id="CHEBI:30616"/>
        <dbReference type="ChEBI" id="CHEBI:32682"/>
        <dbReference type="ChEBI" id="CHEBI:33019"/>
        <dbReference type="ChEBI" id="CHEBI:78442"/>
        <dbReference type="ChEBI" id="CHEBI:78513"/>
        <dbReference type="ChEBI" id="CHEBI:456215"/>
        <dbReference type="EC" id="6.1.1.19"/>
    </reaction>
</comment>
<dbReference type="Proteomes" id="UP000831151">
    <property type="component" value="Chromosome"/>
</dbReference>
<name>A0A9E7DKN9_9FIRM</name>
<dbReference type="InterPro" id="IPR001278">
    <property type="entry name" value="Arg-tRNA-ligase"/>
</dbReference>
<keyword evidence="7 9" id="KW-0030">Aminoacyl-tRNA synthetase</keyword>
<dbReference type="NCBIfam" id="TIGR00456">
    <property type="entry name" value="argS"/>
    <property type="match status" value="1"/>
</dbReference>
<dbReference type="PRINTS" id="PR01038">
    <property type="entry name" value="TRNASYNTHARG"/>
</dbReference>
<dbReference type="HAMAP" id="MF_00123">
    <property type="entry name" value="Arg_tRNA_synth"/>
    <property type="match status" value="1"/>
</dbReference>
<dbReference type="PANTHER" id="PTHR11956:SF5">
    <property type="entry name" value="ARGININE--TRNA LIGASE, CYTOPLASMIC"/>
    <property type="match status" value="1"/>
</dbReference>
<dbReference type="PANTHER" id="PTHR11956">
    <property type="entry name" value="ARGINYL-TRNA SYNTHETASE"/>
    <property type="match status" value="1"/>
</dbReference>
<evidence type="ECO:0000256" key="7">
    <source>
        <dbReference type="ARBA" id="ARBA00023146"/>
    </source>
</evidence>
<dbReference type="Pfam" id="PF05746">
    <property type="entry name" value="DALR_1"/>
    <property type="match status" value="1"/>
</dbReference>
<gene>
    <name evidence="9 13" type="primary">argS</name>
    <name evidence="13" type="ORF">M1R53_02355</name>
</gene>
<dbReference type="GO" id="GO:0004814">
    <property type="term" value="F:arginine-tRNA ligase activity"/>
    <property type="evidence" value="ECO:0007669"/>
    <property type="project" value="UniProtKB-UniRule"/>
</dbReference>
<accession>A0A9E7DKN9</accession>
<feature type="domain" description="DALR anticodon binding" evidence="11">
    <location>
        <begin position="451"/>
        <end position="565"/>
    </location>
</feature>
<dbReference type="PROSITE" id="PS00178">
    <property type="entry name" value="AA_TRNA_LIGASE_I"/>
    <property type="match status" value="1"/>
</dbReference>
<reference evidence="13" key="1">
    <citation type="submission" date="2022-04" db="EMBL/GenBank/DDBJ databases">
        <title>Complete genome sequences of Ezakiella coagulans and Fenollaria massiliensis.</title>
        <authorList>
            <person name="France M.T."/>
            <person name="Clifford J."/>
            <person name="Narina S."/>
            <person name="Rutt L."/>
            <person name="Ravel J."/>
        </authorList>
    </citation>
    <scope>NUCLEOTIDE SEQUENCE</scope>
    <source>
        <strain evidence="13">C0061C2</strain>
    </source>
</reference>
<keyword evidence="14" id="KW-1185">Reference proteome</keyword>
<keyword evidence="4 9" id="KW-0547">Nucleotide-binding</keyword>